<dbReference type="Pfam" id="PF04324">
    <property type="entry name" value="Fer2_BFD"/>
    <property type="match status" value="1"/>
</dbReference>
<accession>A0A6J6XTX6</accession>
<proteinExistence type="predicted"/>
<evidence type="ECO:0000313" key="3">
    <source>
        <dbReference type="EMBL" id="CAB4799939.1"/>
    </source>
</evidence>
<feature type="domain" description="4Fe-4S ferredoxin-type" evidence="1">
    <location>
        <begin position="35"/>
        <end position="64"/>
    </location>
</feature>
<dbReference type="Pfam" id="PF13237">
    <property type="entry name" value="Fer4_10"/>
    <property type="match status" value="1"/>
</dbReference>
<evidence type="ECO:0000313" key="6">
    <source>
        <dbReference type="EMBL" id="CAB4992324.1"/>
    </source>
</evidence>
<dbReference type="PROSITE" id="PS00198">
    <property type="entry name" value="4FE4S_FER_1"/>
    <property type="match status" value="1"/>
</dbReference>
<dbReference type="Gene3D" id="1.10.10.1100">
    <property type="entry name" value="BFD-like [2Fe-2S]-binding domain"/>
    <property type="match status" value="1"/>
</dbReference>
<dbReference type="InterPro" id="IPR041854">
    <property type="entry name" value="BFD-like_2Fe2S-bd_dom_sf"/>
</dbReference>
<dbReference type="PROSITE" id="PS51379">
    <property type="entry name" value="4FE4S_FER_2"/>
    <property type="match status" value="2"/>
</dbReference>
<feature type="domain" description="4Fe-4S ferredoxin-type" evidence="1">
    <location>
        <begin position="6"/>
        <end position="33"/>
    </location>
</feature>
<dbReference type="EMBL" id="CAFAAV010000002">
    <property type="protein sequence ID" value="CAB4799939.1"/>
    <property type="molecule type" value="Genomic_DNA"/>
</dbReference>
<organism evidence="3">
    <name type="scientific">freshwater metagenome</name>
    <dbReference type="NCBI Taxonomy" id="449393"/>
    <lineage>
        <taxon>unclassified sequences</taxon>
        <taxon>metagenomes</taxon>
        <taxon>ecological metagenomes</taxon>
    </lineage>
</organism>
<dbReference type="AlphaFoldDB" id="A0A6J6XTX6"/>
<evidence type="ECO:0000313" key="5">
    <source>
        <dbReference type="EMBL" id="CAB4958019.1"/>
    </source>
</evidence>
<evidence type="ECO:0000259" key="1">
    <source>
        <dbReference type="PROSITE" id="PS51379"/>
    </source>
</evidence>
<dbReference type="SUPFAM" id="SSF54862">
    <property type="entry name" value="4Fe-4S ferredoxins"/>
    <property type="match status" value="1"/>
</dbReference>
<dbReference type="InterPro" id="IPR007419">
    <property type="entry name" value="BFD-like_2Fe2S-bd_dom"/>
</dbReference>
<dbReference type="InterPro" id="IPR017900">
    <property type="entry name" value="4Fe4S_Fe_S_CS"/>
</dbReference>
<evidence type="ECO:0000313" key="4">
    <source>
        <dbReference type="EMBL" id="CAB4846039.1"/>
    </source>
</evidence>
<sequence>MAVIRAFAELDAAPCTGCKLCDLVCPSGAITMVAKKAVIDDPLCIGCGRCVDRCPEDIMWMTERAEPITRTVRPDEVDQEKVTALLLAAGIDANISVCVCTLTSAAEIAGAVVKGASNLDEVSAMTGMRSGCGIYCVAPALRLLAAAGCDMTAPRGHRWYPSTLALWDVSDEARAKYPDAFIDEDRAVFDPTHQFGPLTHSEAPR</sequence>
<name>A0A6J6XTX6_9ZZZZ</name>
<dbReference type="EMBL" id="CAFBOL010000037">
    <property type="protein sequence ID" value="CAB4992324.1"/>
    <property type="molecule type" value="Genomic_DNA"/>
</dbReference>
<dbReference type="Gene3D" id="3.30.70.20">
    <property type="match status" value="1"/>
</dbReference>
<dbReference type="InterPro" id="IPR017896">
    <property type="entry name" value="4Fe4S_Fe-S-bd"/>
</dbReference>
<evidence type="ECO:0000313" key="2">
    <source>
        <dbReference type="EMBL" id="CAB4364056.1"/>
    </source>
</evidence>
<protein>
    <submittedName>
        <fullName evidence="3">Unannotated protein</fullName>
    </submittedName>
</protein>
<dbReference type="EMBL" id="CAESGF010000010">
    <property type="protein sequence ID" value="CAB4364056.1"/>
    <property type="molecule type" value="Genomic_DNA"/>
</dbReference>
<dbReference type="EMBL" id="CAFBIY010000002">
    <property type="protein sequence ID" value="CAB4846039.1"/>
    <property type="molecule type" value="Genomic_DNA"/>
</dbReference>
<reference evidence="3" key="1">
    <citation type="submission" date="2020-05" db="EMBL/GenBank/DDBJ databases">
        <authorList>
            <person name="Chiriac C."/>
            <person name="Salcher M."/>
            <person name="Ghai R."/>
            <person name="Kavagutti S V."/>
        </authorList>
    </citation>
    <scope>NUCLEOTIDE SEQUENCE</scope>
</reference>
<dbReference type="EMBL" id="CAFBMT010000037">
    <property type="protein sequence ID" value="CAB4958019.1"/>
    <property type="molecule type" value="Genomic_DNA"/>
</dbReference>
<gene>
    <name evidence="3" type="ORF">UFOPK3099_00054</name>
    <name evidence="4" type="ORF">UFOPK3267_00065</name>
    <name evidence="5" type="ORF">UFOPK3651_03321</name>
    <name evidence="6" type="ORF">UFOPK3931_01554</name>
    <name evidence="2" type="ORF">UFOPK4189_01823</name>
</gene>